<evidence type="ECO:0000313" key="4">
    <source>
        <dbReference type="Proteomes" id="UP000294194"/>
    </source>
</evidence>
<sequence>MTTLNSIPNPTIVSSAKGLSITSFVLGLVSLACGFVFVVPVIGAVLGFVAVRTEPAGRGFAIAGIWINLAITAFWLLVTTVLIVGLAAGLLTIPLWSN</sequence>
<gene>
    <name evidence="3" type="ORF">EYE40_11815</name>
</gene>
<dbReference type="RefSeq" id="WP_130982131.1">
    <property type="nucleotide sequence ID" value="NZ_SISG01000001.1"/>
</dbReference>
<feature type="domain" description="DUF4190" evidence="2">
    <location>
        <begin position="19"/>
        <end position="77"/>
    </location>
</feature>
<evidence type="ECO:0000313" key="3">
    <source>
        <dbReference type="EMBL" id="TBN58022.1"/>
    </source>
</evidence>
<keyword evidence="1" id="KW-1133">Transmembrane helix</keyword>
<name>A0A4Q9GSN5_9MICO</name>
<organism evidence="3 4">
    <name type="scientific">Glaciihabitans arcticus</name>
    <dbReference type="NCBI Taxonomy" id="2668039"/>
    <lineage>
        <taxon>Bacteria</taxon>
        <taxon>Bacillati</taxon>
        <taxon>Actinomycetota</taxon>
        <taxon>Actinomycetes</taxon>
        <taxon>Micrococcales</taxon>
        <taxon>Microbacteriaceae</taxon>
        <taxon>Glaciihabitans</taxon>
    </lineage>
</organism>
<accession>A0A4Q9GSN5</accession>
<reference evidence="4" key="1">
    <citation type="submission" date="2019-02" db="EMBL/GenBank/DDBJ databases">
        <title>Glaciihabitans arcticus sp. nov., a psychrotolerant bacterium isolated from polar soil.</title>
        <authorList>
            <person name="Dahal R.H."/>
        </authorList>
    </citation>
    <scope>NUCLEOTIDE SEQUENCE [LARGE SCALE GENOMIC DNA]</scope>
    <source>
        <strain evidence="4">RP-3-7</strain>
    </source>
</reference>
<protein>
    <submittedName>
        <fullName evidence="3">DUF4190 domain-containing protein</fullName>
    </submittedName>
</protein>
<keyword evidence="4" id="KW-1185">Reference proteome</keyword>
<feature type="transmembrane region" description="Helical" evidence="1">
    <location>
        <begin position="24"/>
        <end position="51"/>
    </location>
</feature>
<dbReference type="Proteomes" id="UP000294194">
    <property type="component" value="Unassembled WGS sequence"/>
</dbReference>
<dbReference type="InterPro" id="IPR025241">
    <property type="entry name" value="DUF4190"/>
</dbReference>
<keyword evidence="1" id="KW-0812">Transmembrane</keyword>
<comment type="caution">
    <text evidence="3">The sequence shown here is derived from an EMBL/GenBank/DDBJ whole genome shotgun (WGS) entry which is preliminary data.</text>
</comment>
<proteinExistence type="predicted"/>
<dbReference type="Pfam" id="PF13828">
    <property type="entry name" value="DUF4190"/>
    <property type="match status" value="1"/>
</dbReference>
<dbReference type="AlphaFoldDB" id="A0A4Q9GSN5"/>
<feature type="transmembrane region" description="Helical" evidence="1">
    <location>
        <begin position="63"/>
        <end position="96"/>
    </location>
</feature>
<evidence type="ECO:0000259" key="2">
    <source>
        <dbReference type="Pfam" id="PF13828"/>
    </source>
</evidence>
<dbReference type="EMBL" id="SISG01000001">
    <property type="protein sequence ID" value="TBN58022.1"/>
    <property type="molecule type" value="Genomic_DNA"/>
</dbReference>
<evidence type="ECO:0000256" key="1">
    <source>
        <dbReference type="SAM" id="Phobius"/>
    </source>
</evidence>
<keyword evidence="1" id="KW-0472">Membrane</keyword>